<accession>A0A367ZRV3</accession>
<feature type="transmembrane region" description="Helical" evidence="1">
    <location>
        <begin position="21"/>
        <end position="39"/>
    </location>
</feature>
<comment type="caution">
    <text evidence="2">The sequence shown here is derived from an EMBL/GenBank/DDBJ whole genome shotgun (WGS) entry which is preliminary data.</text>
</comment>
<feature type="transmembrane region" description="Helical" evidence="1">
    <location>
        <begin position="100"/>
        <end position="120"/>
    </location>
</feature>
<keyword evidence="1" id="KW-0812">Transmembrane</keyword>
<name>A0A367ZRV3_9BACT</name>
<organism evidence="2 3">
    <name type="scientific">Candidatus Ozemobacter sibiricus</name>
    <dbReference type="NCBI Taxonomy" id="2268124"/>
    <lineage>
        <taxon>Bacteria</taxon>
        <taxon>Candidatus Ozemobacteria</taxon>
        <taxon>Candidatus Ozemobacterales</taxon>
        <taxon>Candidatus Ozemobacteraceae</taxon>
        <taxon>Candidatus Ozemobacter</taxon>
    </lineage>
</organism>
<feature type="transmembrane region" description="Helical" evidence="1">
    <location>
        <begin position="59"/>
        <end position="79"/>
    </location>
</feature>
<keyword evidence="1" id="KW-0472">Membrane</keyword>
<evidence type="ECO:0000313" key="2">
    <source>
        <dbReference type="EMBL" id="RCK80770.1"/>
    </source>
</evidence>
<dbReference type="AlphaFoldDB" id="A0A367ZRV3"/>
<keyword evidence="1" id="KW-1133">Transmembrane helix</keyword>
<reference evidence="2 3" key="1">
    <citation type="submission" date="2018-05" db="EMBL/GenBank/DDBJ databases">
        <title>A metagenomic window into the 2 km-deep terrestrial subsurface aquifer revealed taxonomically and functionally diverse microbial community comprising novel uncultured bacterial lineages.</title>
        <authorList>
            <person name="Kadnikov V.V."/>
            <person name="Mardanov A.V."/>
            <person name="Beletsky A.V."/>
            <person name="Banks D."/>
            <person name="Pimenov N.V."/>
            <person name="Frank Y.A."/>
            <person name="Karnachuk O.V."/>
            <person name="Ravin N.V."/>
        </authorList>
    </citation>
    <scope>NUCLEOTIDE SEQUENCE [LARGE SCALE GENOMIC DNA]</scope>
    <source>
        <strain evidence="2">BY5</strain>
    </source>
</reference>
<dbReference type="EMBL" id="QOQW01000004">
    <property type="protein sequence ID" value="RCK80770.1"/>
    <property type="molecule type" value="Genomic_DNA"/>
</dbReference>
<gene>
    <name evidence="2" type="ORF">OZSIB_2658</name>
</gene>
<proteinExistence type="predicted"/>
<sequence length="137" mass="15211">MRGIITLWVAFDSQNRKGLDLFWVLVILLLGPLLLPFYLAARPLVKGETRRGGYLWNVLWNFEKLVSTLTGLAASAVFLENMMESENRELPEVKRAEIKAGSILGVVAIILAFGVARLMFDGIRTSLEVGMEEETGG</sequence>
<protein>
    <submittedName>
        <fullName evidence="2">Uncharacterized protein</fullName>
    </submittedName>
</protein>
<evidence type="ECO:0000313" key="3">
    <source>
        <dbReference type="Proteomes" id="UP000252355"/>
    </source>
</evidence>
<evidence type="ECO:0000256" key="1">
    <source>
        <dbReference type="SAM" id="Phobius"/>
    </source>
</evidence>
<dbReference type="Proteomes" id="UP000252355">
    <property type="component" value="Unassembled WGS sequence"/>
</dbReference>